<gene>
    <name evidence="2" type="ORF">GNT65_00305</name>
</gene>
<feature type="domain" description="N-acetyltransferase" evidence="1">
    <location>
        <begin position="23"/>
        <end position="171"/>
    </location>
</feature>
<dbReference type="GO" id="GO:0016747">
    <property type="term" value="F:acyltransferase activity, transferring groups other than amino-acyl groups"/>
    <property type="evidence" value="ECO:0007669"/>
    <property type="project" value="InterPro"/>
</dbReference>
<sequence length="201" mass="23101">MSQDALRGCLSGEHVVLEPLQEEHIPALSIAVSDGELWNLWYTSAPHPDEMKAYVEQALASEQRGEALAFAVRDRRSGQIVGCTRLMSWDQTHRRIEIGHTWYAKGAQRTGINSECKLLLLTYAFETLDVIAVEFRTHWHNQRSREAITRLGAKQDGVLRNHRILKDGTIRDTVVYSIIASEWPSVKQNLKFRMRQYQDNQ</sequence>
<comment type="caution">
    <text evidence="2">The sequence shown here is derived from an EMBL/GenBank/DDBJ whole genome shotgun (WGS) entry which is preliminary data.</text>
</comment>
<keyword evidence="3" id="KW-1185">Reference proteome</keyword>
<dbReference type="PROSITE" id="PS51186">
    <property type="entry name" value="GNAT"/>
    <property type="match status" value="1"/>
</dbReference>
<proteinExistence type="predicted"/>
<dbReference type="Proteomes" id="UP000474778">
    <property type="component" value="Unassembled WGS sequence"/>
</dbReference>
<dbReference type="InterPro" id="IPR000182">
    <property type="entry name" value="GNAT_dom"/>
</dbReference>
<dbReference type="PANTHER" id="PTHR43610:SF1">
    <property type="entry name" value="N-ACETYLTRANSFERASE DOMAIN-CONTAINING PROTEIN"/>
    <property type="match status" value="1"/>
</dbReference>
<dbReference type="PANTHER" id="PTHR43610">
    <property type="entry name" value="BLL6696 PROTEIN"/>
    <property type="match status" value="1"/>
</dbReference>
<dbReference type="SUPFAM" id="SSF55729">
    <property type="entry name" value="Acyl-CoA N-acyltransferases (Nat)"/>
    <property type="match status" value="1"/>
</dbReference>
<reference evidence="2 3" key="1">
    <citation type="submission" date="2019-12" db="EMBL/GenBank/DDBJ databases">
        <title>Shewanella insulae sp. nov., isolated from a tidal flat.</title>
        <authorList>
            <person name="Yoon J.-H."/>
        </authorList>
    </citation>
    <scope>NUCLEOTIDE SEQUENCE [LARGE SCALE GENOMIC DNA]</scope>
    <source>
        <strain evidence="2 3">JBTF-M18</strain>
    </source>
</reference>
<organism evidence="2 3">
    <name type="scientific">Shewanella insulae</name>
    <dbReference type="NCBI Taxonomy" id="2681496"/>
    <lineage>
        <taxon>Bacteria</taxon>
        <taxon>Pseudomonadati</taxon>
        <taxon>Pseudomonadota</taxon>
        <taxon>Gammaproteobacteria</taxon>
        <taxon>Alteromonadales</taxon>
        <taxon>Shewanellaceae</taxon>
        <taxon>Shewanella</taxon>
    </lineage>
</organism>
<evidence type="ECO:0000313" key="2">
    <source>
        <dbReference type="EMBL" id="MXR67133.1"/>
    </source>
</evidence>
<dbReference type="AlphaFoldDB" id="A0A6L7HSP3"/>
<name>A0A6L7HSP3_9GAMM</name>
<evidence type="ECO:0000259" key="1">
    <source>
        <dbReference type="PROSITE" id="PS51186"/>
    </source>
</evidence>
<protein>
    <submittedName>
        <fullName evidence="2">GNAT family N-acetyltransferase</fullName>
    </submittedName>
</protein>
<evidence type="ECO:0000313" key="3">
    <source>
        <dbReference type="Proteomes" id="UP000474778"/>
    </source>
</evidence>
<keyword evidence="2" id="KW-0808">Transferase</keyword>
<dbReference type="Gene3D" id="3.40.630.30">
    <property type="match status" value="1"/>
</dbReference>
<dbReference type="RefSeq" id="WP_160793158.1">
    <property type="nucleotide sequence ID" value="NZ_CANMWR010000012.1"/>
</dbReference>
<accession>A0A6L7HSP3</accession>
<dbReference type="EMBL" id="WRPA01000001">
    <property type="protein sequence ID" value="MXR67133.1"/>
    <property type="molecule type" value="Genomic_DNA"/>
</dbReference>
<dbReference type="InterPro" id="IPR016181">
    <property type="entry name" value="Acyl_CoA_acyltransferase"/>
</dbReference>
<dbReference type="Pfam" id="PF13302">
    <property type="entry name" value="Acetyltransf_3"/>
    <property type="match status" value="1"/>
</dbReference>